<feature type="region of interest" description="Disordered" evidence="7">
    <location>
        <begin position="692"/>
        <end position="718"/>
    </location>
</feature>
<dbReference type="GO" id="GO:0005351">
    <property type="term" value="F:carbohydrate:proton symporter activity"/>
    <property type="evidence" value="ECO:0007669"/>
    <property type="project" value="TreeGrafter"/>
</dbReference>
<dbReference type="InterPro" id="IPR020846">
    <property type="entry name" value="MFS_dom"/>
</dbReference>
<gene>
    <name evidence="10" type="ORF">ALT_7307</name>
</gene>
<name>A0AAN4PTB1_ASPLE</name>
<feature type="transmembrane region" description="Helical" evidence="8">
    <location>
        <begin position="236"/>
        <end position="253"/>
    </location>
</feature>
<dbReference type="InterPro" id="IPR003663">
    <property type="entry name" value="Sugar/inositol_transpt"/>
</dbReference>
<dbReference type="Gene3D" id="1.20.1250.20">
    <property type="entry name" value="MFS general substrate transporter like domains"/>
    <property type="match status" value="1"/>
</dbReference>
<dbReference type="InterPro" id="IPR005828">
    <property type="entry name" value="MFS_sugar_transport-like"/>
</dbReference>
<evidence type="ECO:0000256" key="1">
    <source>
        <dbReference type="ARBA" id="ARBA00004141"/>
    </source>
</evidence>
<evidence type="ECO:0000259" key="9">
    <source>
        <dbReference type="PROSITE" id="PS50850"/>
    </source>
</evidence>
<feature type="transmembrane region" description="Helical" evidence="8">
    <location>
        <begin position="384"/>
        <end position="406"/>
    </location>
</feature>
<dbReference type="Proteomes" id="UP000051487">
    <property type="component" value="Unassembled WGS sequence"/>
</dbReference>
<evidence type="ECO:0000256" key="5">
    <source>
        <dbReference type="ARBA" id="ARBA00022989"/>
    </source>
</evidence>
<dbReference type="SUPFAM" id="SSF103473">
    <property type="entry name" value="MFS general substrate transporter"/>
    <property type="match status" value="1"/>
</dbReference>
<evidence type="ECO:0000256" key="6">
    <source>
        <dbReference type="ARBA" id="ARBA00023136"/>
    </source>
</evidence>
<feature type="transmembrane region" description="Helical" evidence="8">
    <location>
        <begin position="140"/>
        <end position="161"/>
    </location>
</feature>
<feature type="transmembrane region" description="Helical" evidence="8">
    <location>
        <begin position="418"/>
        <end position="437"/>
    </location>
</feature>
<evidence type="ECO:0000256" key="4">
    <source>
        <dbReference type="ARBA" id="ARBA00022692"/>
    </source>
</evidence>
<evidence type="ECO:0000256" key="2">
    <source>
        <dbReference type="ARBA" id="ARBA00010992"/>
    </source>
</evidence>
<dbReference type="FunFam" id="1.20.1250.20:FF:000078">
    <property type="entry name" value="MFS maltose transporter, putative"/>
    <property type="match status" value="1"/>
</dbReference>
<comment type="subcellular location">
    <subcellularLocation>
        <location evidence="1">Membrane</location>
        <topology evidence="1">Multi-pass membrane protein</topology>
    </subcellularLocation>
</comment>
<proteinExistence type="inferred from homology"/>
<feature type="transmembrane region" description="Helical" evidence="8">
    <location>
        <begin position="114"/>
        <end position="134"/>
    </location>
</feature>
<comment type="similarity">
    <text evidence="2">Belongs to the major facilitator superfamily. Sugar transporter (TC 2.A.1.1) family.</text>
</comment>
<evidence type="ECO:0000313" key="11">
    <source>
        <dbReference type="Proteomes" id="UP000051487"/>
    </source>
</evidence>
<keyword evidence="3" id="KW-0813">Transport</keyword>
<feature type="transmembrane region" description="Helical" evidence="8">
    <location>
        <begin position="485"/>
        <end position="503"/>
    </location>
</feature>
<reference evidence="10 11" key="1">
    <citation type="submission" date="2015-11" db="EMBL/GenBank/DDBJ databases">
        <title>Aspergillus lentulus strain IFM 54703T.</title>
        <authorList>
            <person name="Kusuya Y."/>
            <person name="Sakai K."/>
            <person name="Kamei K."/>
            <person name="Takahashi H."/>
            <person name="Yaguchi T."/>
        </authorList>
    </citation>
    <scope>NUCLEOTIDE SEQUENCE [LARGE SCALE GENOMIC DNA]</scope>
    <source>
        <strain evidence="10 11">IFM 54703</strain>
    </source>
</reference>
<dbReference type="InterPro" id="IPR050360">
    <property type="entry name" value="MFS_Sugar_Transporters"/>
</dbReference>
<dbReference type="PANTHER" id="PTHR48022:SF57">
    <property type="entry name" value="MALTOSE TRANSPORTER, PUTATIVE (AFU_ORTHOLOGUE AFUA_4G00150)-RELATED"/>
    <property type="match status" value="1"/>
</dbReference>
<dbReference type="CDD" id="cd12148">
    <property type="entry name" value="fungal_TF_MHR"/>
    <property type="match status" value="1"/>
</dbReference>
<evidence type="ECO:0000256" key="3">
    <source>
        <dbReference type="ARBA" id="ARBA00022448"/>
    </source>
</evidence>
<feature type="region of interest" description="Disordered" evidence="7">
    <location>
        <begin position="614"/>
        <end position="660"/>
    </location>
</feature>
<keyword evidence="6 8" id="KW-0472">Membrane</keyword>
<dbReference type="InterPro" id="IPR036259">
    <property type="entry name" value="MFS_trans_sf"/>
</dbReference>
<dbReference type="EMBL" id="BCLY01000013">
    <property type="protein sequence ID" value="GAQ09986.1"/>
    <property type="molecule type" value="Genomic_DNA"/>
</dbReference>
<evidence type="ECO:0000256" key="7">
    <source>
        <dbReference type="SAM" id="MobiDB-lite"/>
    </source>
</evidence>
<evidence type="ECO:0000313" key="10">
    <source>
        <dbReference type="EMBL" id="GAQ09986.1"/>
    </source>
</evidence>
<dbReference type="PROSITE" id="PS50850">
    <property type="entry name" value="MFS"/>
    <property type="match status" value="1"/>
</dbReference>
<dbReference type="PANTHER" id="PTHR48022">
    <property type="entry name" value="PLASTIDIC GLUCOSE TRANSPORTER 4"/>
    <property type="match status" value="1"/>
</dbReference>
<dbReference type="Pfam" id="PF00083">
    <property type="entry name" value="Sugar_tr"/>
    <property type="match status" value="1"/>
</dbReference>
<dbReference type="AlphaFoldDB" id="A0AAN4PTB1"/>
<feature type="transmembrane region" description="Helical" evidence="8">
    <location>
        <begin position="62"/>
        <end position="83"/>
    </location>
</feature>
<protein>
    <submittedName>
        <fullName evidence="10">Alpha-glucosides permease MPH2</fullName>
    </submittedName>
</protein>
<dbReference type="GO" id="GO:0016020">
    <property type="term" value="C:membrane"/>
    <property type="evidence" value="ECO:0007669"/>
    <property type="project" value="UniProtKB-SubCell"/>
</dbReference>
<keyword evidence="5 8" id="KW-1133">Transmembrane helix</keyword>
<feature type="domain" description="Major facilitator superfamily (MFS) profile" evidence="9">
    <location>
        <begin position="65"/>
        <end position="507"/>
    </location>
</feature>
<feature type="transmembrane region" description="Helical" evidence="8">
    <location>
        <begin position="457"/>
        <end position="473"/>
    </location>
</feature>
<feature type="compositionally biased region" description="Polar residues" evidence="7">
    <location>
        <begin position="624"/>
        <end position="641"/>
    </location>
</feature>
<dbReference type="InterPro" id="IPR005829">
    <property type="entry name" value="Sugar_transporter_CS"/>
</dbReference>
<comment type="caution">
    <text evidence="10">The sequence shown here is derived from an EMBL/GenBank/DDBJ whole genome shotgun (WGS) entry which is preliminary data.</text>
</comment>
<feature type="region of interest" description="Disordered" evidence="7">
    <location>
        <begin position="1"/>
        <end position="24"/>
    </location>
</feature>
<feature type="transmembrane region" description="Helical" evidence="8">
    <location>
        <begin position="354"/>
        <end position="378"/>
    </location>
</feature>
<feature type="compositionally biased region" description="Polar residues" evidence="7">
    <location>
        <begin position="701"/>
        <end position="712"/>
    </location>
</feature>
<feature type="transmembrane region" description="Helical" evidence="8">
    <location>
        <begin position="205"/>
        <end position="224"/>
    </location>
</feature>
<sequence>MDNVVTEKPTSALELEEQPTSKGGPVYDVDEKGGVDRAGAINAEDIEHKMTVLEAVKAYPAASWWAFVMSCTIIMESYCVFLMGQFIATRRFAHDFGVWSDVKKDWIISAPWQSAFQCSGPVGAFIGVFIAGPITSWIGYRWATIGGLMFLNAFIFIFYFGNSQGMFFAAQILEGIPWGIFIANAPAYCAEIVPMRLRAPATQMLQMFWAIGSIIVGGITYHYQSKDNSSAYRMPIALQWMFPTPLAILLFLAPESPWWLVRKGRLAEAEKAVKRLGRASANDNPADAVAMMRRTIELEKTQKKPSLIELWRGTDCYRTLIVCGVYASQNLTGNLIANQAVYFFKQAGMADDTAFALGLITSALQMIFVMLSWILTTYLGRRTIYVYGQFINCAFLIALGIAASVGASKAASNAQASLGLIVSVLFCLGPAPASWVIIGETSSVRLRPLTTGIGRGAYYIVNIPCIFLSSYMLNDDKWHLGGKSGYVWAGTAFICTLMAWIWIPEMKDRSFREIDILFKRRVPARKWKQTVVDLNDDEIPLRIAVNLLAKRVDDLSQYIREHGLEIPGMSGEDEQNLKSILQALGFDHREIRSGSHIVNQAGNFTDQDNYSVCPSEQDGETRGNVISNSSPDFVPASSRNISHSREPATTFPTSLGLRPTPDEGQQGAVLVDHDSSNPLFVNAIEGTHPNMPPDLMASGRDSGNVQQGNATSDDLPGADADDEFTNQLSWRLGRLQLTQDGQLRYFGSTSNLTLLDGLVSLNTSTSNNTQKDTQEVLENAGLNIAVDEILEHHLLELYFAWQNPSLYLVDYELFWKTRQQNNHDGLVSSCALGAAYVPKYHPELVTLPRSLSELFTTTKHPAQGILEDGYIVVSLHLDMTPYVESGIISAEECKLRRTIFWAAYLNEQFWGYYLGRPLRSPTAGVTVQKPHWDSSQSSAEWKPYGCRQIEIASIYNPLEIICHLWVTLYDLMMPLTDVLYGSFEVSKHALQELTAATVGRLYEWKKDLPEGLDVDLTEECQQCLPHVLILHMQYHQFMIHCHRPYISKHYIQPQPPQGPGSSHARKKCIESAVAIVKALIIYERLYGFRKANVQMVSFTFSAALILIFITIPSQTRKPDKEHTSYLGTCFWALDEMGFCFENAKRTSTFLSTLQQQWHKRRQAVTEKGIKGASERHLHCNAGPTPHGARPNAQECSEYDHFRSSREAAGSIDLNPPSGYWTQDYTSVSEDLDVVDFMDPDICNILLSEGIPRSLF</sequence>
<accession>A0AAN4PTB1</accession>
<keyword evidence="4 8" id="KW-0812">Transmembrane</keyword>
<organism evidence="10 11">
    <name type="scientific">Aspergillus lentulus</name>
    <dbReference type="NCBI Taxonomy" id="293939"/>
    <lineage>
        <taxon>Eukaryota</taxon>
        <taxon>Fungi</taxon>
        <taxon>Dikarya</taxon>
        <taxon>Ascomycota</taxon>
        <taxon>Pezizomycotina</taxon>
        <taxon>Eurotiomycetes</taxon>
        <taxon>Eurotiomycetidae</taxon>
        <taxon>Eurotiales</taxon>
        <taxon>Aspergillaceae</taxon>
        <taxon>Aspergillus</taxon>
        <taxon>Aspergillus subgen. Fumigati</taxon>
    </lineage>
</organism>
<dbReference type="NCBIfam" id="TIGR00879">
    <property type="entry name" value="SP"/>
    <property type="match status" value="1"/>
</dbReference>
<evidence type="ECO:0000256" key="8">
    <source>
        <dbReference type="SAM" id="Phobius"/>
    </source>
</evidence>
<dbReference type="PROSITE" id="PS00217">
    <property type="entry name" value="SUGAR_TRANSPORT_2"/>
    <property type="match status" value="1"/>
</dbReference>